<protein>
    <submittedName>
        <fullName evidence="1">Uncharacterized protein</fullName>
    </submittedName>
</protein>
<sequence length="52" mass="5695">MIRQAKRDFCLSAALHLVALLAFGLLGLTNCSEERPQVHVFELVSPPSSTQV</sequence>
<organism evidence="1">
    <name type="scientific">marine metagenome</name>
    <dbReference type="NCBI Taxonomy" id="408172"/>
    <lineage>
        <taxon>unclassified sequences</taxon>
        <taxon>metagenomes</taxon>
        <taxon>ecological metagenomes</taxon>
    </lineage>
</organism>
<evidence type="ECO:0000313" key="1">
    <source>
        <dbReference type="EMBL" id="SVD94095.1"/>
    </source>
</evidence>
<reference evidence="1" key="1">
    <citation type="submission" date="2018-05" db="EMBL/GenBank/DDBJ databases">
        <authorList>
            <person name="Lanie J.A."/>
            <person name="Ng W.-L."/>
            <person name="Kazmierczak K.M."/>
            <person name="Andrzejewski T.M."/>
            <person name="Davidsen T.M."/>
            <person name="Wayne K.J."/>
            <person name="Tettelin H."/>
            <person name="Glass J.I."/>
            <person name="Rusch D."/>
            <person name="Podicherti R."/>
            <person name="Tsui H.-C.T."/>
            <person name="Winkler M.E."/>
        </authorList>
    </citation>
    <scope>NUCLEOTIDE SEQUENCE</scope>
</reference>
<gene>
    <name evidence="1" type="ORF">METZ01_LOCUS446949</name>
</gene>
<accession>A0A382ZG75</accession>
<name>A0A382ZG75_9ZZZZ</name>
<feature type="non-terminal residue" evidence="1">
    <location>
        <position position="52"/>
    </location>
</feature>
<dbReference type="AlphaFoldDB" id="A0A382ZG75"/>
<dbReference type="EMBL" id="UINC01183366">
    <property type="protein sequence ID" value="SVD94095.1"/>
    <property type="molecule type" value="Genomic_DNA"/>
</dbReference>
<proteinExistence type="predicted"/>